<sequence length="608" mass="70629">MDFPGRPPVTLGSLPDELIHLLLHQLPPEDTLTSFTLTSQRFHRLADEPLLWRHHCHRSFHYWDFSHEFPLQNTLPAPEVDWKGLFIIRKRRLTQAAALFSKIVSTRVDRLDNMERIAEMGYDVKEFLIEQYRAPDTAQDFLSRRYYAQRLLDSIHKEIAVRVWYQQRFHSTMFECAAAPKQVERCLAAFDMFVLHDQVGDIDEVSKMLDDMTARFRSLHPQLKELPIRDQALILNGWLRENKLTGLRDPATNYRNIRNCLIGQVLRAENHDSIPIISSAIFCSIAERLGIDAHCCLFPTHVYVFVNLDPQITIAGAPITGSYKPEMTMYLDPYGSDEEMSISTLREMLLDFGFARDFERHLSPCSPAALILRLMRNIHATADSVRQNHRRELTELLRGHPWTNMRALMYATEWASLVLSGTAQHQRVYATLKDLSRNYPEDTWLAKTYLWKCYPSITDDHPILLDESDPGEYKPWAGLFLTPRPHPPLDVSSRHEYGSTDMDFKIGQIFRHRRYHVLGVITGWFVKLFNVPHPEDGTHRNEYRCFYRCLQEGSVDVDIAIGPVNIEVIADPTIVDPDNFPGIGRYFKRFDPETCLFVSNIREEFPED</sequence>
<organism evidence="2 3">
    <name type="scientific">Stachybotrys chartarum (strain CBS 109288 / IBT 7711)</name>
    <name type="common">Toxic black mold</name>
    <name type="synonym">Stilbospora chartarum</name>
    <dbReference type="NCBI Taxonomy" id="1280523"/>
    <lineage>
        <taxon>Eukaryota</taxon>
        <taxon>Fungi</taxon>
        <taxon>Dikarya</taxon>
        <taxon>Ascomycota</taxon>
        <taxon>Pezizomycotina</taxon>
        <taxon>Sordariomycetes</taxon>
        <taxon>Hypocreomycetidae</taxon>
        <taxon>Hypocreales</taxon>
        <taxon>Stachybotryaceae</taxon>
        <taxon>Stachybotrys</taxon>
    </lineage>
</organism>
<accession>A0A084ARQ0</accession>
<evidence type="ECO:0000259" key="1">
    <source>
        <dbReference type="PROSITE" id="PS50181"/>
    </source>
</evidence>
<dbReference type="InterPro" id="IPR036047">
    <property type="entry name" value="F-box-like_dom_sf"/>
</dbReference>
<dbReference type="OrthoDB" id="28868at2759"/>
<proteinExistence type="predicted"/>
<dbReference type="InterPro" id="IPR036623">
    <property type="entry name" value="Hemimethylated_DNA-bd_sf"/>
</dbReference>
<dbReference type="PROSITE" id="PS50181">
    <property type="entry name" value="FBOX"/>
    <property type="match status" value="1"/>
</dbReference>
<dbReference type="SUPFAM" id="SSF141255">
    <property type="entry name" value="YccV-like"/>
    <property type="match status" value="1"/>
</dbReference>
<dbReference type="Pfam" id="PF13369">
    <property type="entry name" value="Transglut_core2"/>
    <property type="match status" value="1"/>
</dbReference>
<feature type="domain" description="F-box" evidence="1">
    <location>
        <begin position="8"/>
        <end position="55"/>
    </location>
</feature>
<dbReference type="SUPFAM" id="SSF81383">
    <property type="entry name" value="F-box domain"/>
    <property type="match status" value="1"/>
</dbReference>
<dbReference type="PANTHER" id="PTHR31350">
    <property type="entry name" value="SI:DKEY-261L7.2"/>
    <property type="match status" value="1"/>
</dbReference>
<dbReference type="Pfam" id="PF08755">
    <property type="entry name" value="YccV-like"/>
    <property type="match status" value="1"/>
</dbReference>
<protein>
    <recommendedName>
        <fullName evidence="1">F-box domain-containing protein</fullName>
    </recommendedName>
</protein>
<dbReference type="InterPro" id="IPR032698">
    <property type="entry name" value="SirB1_N"/>
</dbReference>
<keyword evidence="3" id="KW-1185">Reference proteome</keyword>
<evidence type="ECO:0000313" key="2">
    <source>
        <dbReference type="EMBL" id="KEY67979.1"/>
    </source>
</evidence>
<gene>
    <name evidence="2" type="ORF">S7711_02184</name>
</gene>
<dbReference type="InterPro" id="IPR011722">
    <property type="entry name" value="Hemimethylated_DNA-bd_dom"/>
</dbReference>
<reference evidence="2 3" key="1">
    <citation type="journal article" date="2014" name="BMC Genomics">
        <title>Comparative genome sequencing reveals chemotype-specific gene clusters in the toxigenic black mold Stachybotrys.</title>
        <authorList>
            <person name="Semeiks J."/>
            <person name="Borek D."/>
            <person name="Otwinowski Z."/>
            <person name="Grishin N.V."/>
        </authorList>
    </citation>
    <scope>NUCLEOTIDE SEQUENCE [LARGE SCALE GENOMIC DNA]</scope>
    <source>
        <strain evidence="3">CBS 109288 / IBT 7711</strain>
    </source>
</reference>
<name>A0A084ARQ0_STACB</name>
<dbReference type="HOGENOM" id="CLU_020266_0_0_1"/>
<dbReference type="PANTHER" id="PTHR31350:SF27">
    <property type="entry name" value="HEMIMETHYLATED DNA-BINDING DOMAIN-CONTAINING PROTEIN"/>
    <property type="match status" value="1"/>
</dbReference>
<dbReference type="Gene3D" id="1.20.1280.50">
    <property type="match status" value="1"/>
</dbReference>
<dbReference type="SMART" id="SM00992">
    <property type="entry name" value="YccV-like"/>
    <property type="match status" value="1"/>
</dbReference>
<dbReference type="GO" id="GO:0003677">
    <property type="term" value="F:DNA binding"/>
    <property type="evidence" value="ECO:0007669"/>
    <property type="project" value="InterPro"/>
</dbReference>
<evidence type="ECO:0000313" key="3">
    <source>
        <dbReference type="Proteomes" id="UP000028045"/>
    </source>
</evidence>
<dbReference type="Proteomes" id="UP000028045">
    <property type="component" value="Unassembled WGS sequence"/>
</dbReference>
<dbReference type="InterPro" id="IPR001810">
    <property type="entry name" value="F-box_dom"/>
</dbReference>
<dbReference type="Pfam" id="PF12937">
    <property type="entry name" value="F-box-like"/>
    <property type="match status" value="1"/>
</dbReference>
<dbReference type="EMBL" id="KL648598">
    <property type="protein sequence ID" value="KEY67979.1"/>
    <property type="molecule type" value="Genomic_DNA"/>
</dbReference>
<dbReference type="AlphaFoldDB" id="A0A084ARQ0"/>